<dbReference type="GO" id="GO:0000209">
    <property type="term" value="P:protein polyubiquitination"/>
    <property type="evidence" value="ECO:0007669"/>
    <property type="project" value="TreeGrafter"/>
</dbReference>
<name>A0AAV7JY24_9METZ</name>
<comment type="caution">
    <text evidence="1">The sequence shown here is derived from an EMBL/GenBank/DDBJ whole genome shotgun (WGS) entry which is preliminary data.</text>
</comment>
<dbReference type="Proteomes" id="UP001165289">
    <property type="component" value="Unassembled WGS sequence"/>
</dbReference>
<keyword evidence="2" id="KW-1185">Reference proteome</keyword>
<dbReference type="PANTHER" id="PTHR24104:SF25">
    <property type="entry name" value="PROTEIN LIN-41"/>
    <property type="match status" value="1"/>
</dbReference>
<dbReference type="InterPro" id="IPR050952">
    <property type="entry name" value="TRIM-NHL_E3_ligases"/>
</dbReference>
<dbReference type="GO" id="GO:0043161">
    <property type="term" value="P:proteasome-mediated ubiquitin-dependent protein catabolic process"/>
    <property type="evidence" value="ECO:0007669"/>
    <property type="project" value="TreeGrafter"/>
</dbReference>
<evidence type="ECO:0000313" key="2">
    <source>
        <dbReference type="Proteomes" id="UP001165289"/>
    </source>
</evidence>
<accession>A0AAV7JY24</accession>
<dbReference type="AlphaFoldDB" id="A0AAV7JY24"/>
<protein>
    <submittedName>
        <fullName evidence="1">Uncharacterized protein</fullName>
    </submittedName>
</protein>
<dbReference type="EMBL" id="JAKMXF010000288">
    <property type="protein sequence ID" value="KAI6653230.1"/>
    <property type="molecule type" value="Genomic_DNA"/>
</dbReference>
<dbReference type="SUPFAM" id="SSF101898">
    <property type="entry name" value="NHL repeat"/>
    <property type="match status" value="1"/>
</dbReference>
<gene>
    <name evidence="1" type="ORF">LOD99_3755</name>
</gene>
<reference evidence="1 2" key="1">
    <citation type="journal article" date="2023" name="BMC Biol.">
        <title>The compact genome of the sponge Oopsacas minuta (Hexactinellida) is lacking key metazoan core genes.</title>
        <authorList>
            <person name="Santini S."/>
            <person name="Schenkelaars Q."/>
            <person name="Jourda C."/>
            <person name="Duchesne M."/>
            <person name="Belahbib H."/>
            <person name="Rocher C."/>
            <person name="Selva M."/>
            <person name="Riesgo A."/>
            <person name="Vervoort M."/>
            <person name="Leys S.P."/>
            <person name="Kodjabachian L."/>
            <person name="Le Bivic A."/>
            <person name="Borchiellini C."/>
            <person name="Claverie J.M."/>
            <person name="Renard E."/>
        </authorList>
    </citation>
    <scope>NUCLEOTIDE SEQUENCE [LARGE SCALE GENOMIC DNA]</scope>
    <source>
        <strain evidence="1">SPO-2</strain>
    </source>
</reference>
<dbReference type="Gene3D" id="2.120.10.30">
    <property type="entry name" value="TolB, C-terminal domain"/>
    <property type="match status" value="1"/>
</dbReference>
<organism evidence="1 2">
    <name type="scientific">Oopsacas minuta</name>
    <dbReference type="NCBI Taxonomy" id="111878"/>
    <lineage>
        <taxon>Eukaryota</taxon>
        <taxon>Metazoa</taxon>
        <taxon>Porifera</taxon>
        <taxon>Hexactinellida</taxon>
        <taxon>Hexasterophora</taxon>
        <taxon>Lyssacinosida</taxon>
        <taxon>Leucopsacidae</taxon>
        <taxon>Oopsacas</taxon>
    </lineage>
</organism>
<dbReference type="GO" id="GO:0008270">
    <property type="term" value="F:zinc ion binding"/>
    <property type="evidence" value="ECO:0007669"/>
    <property type="project" value="UniProtKB-KW"/>
</dbReference>
<dbReference type="GO" id="GO:0061630">
    <property type="term" value="F:ubiquitin protein ligase activity"/>
    <property type="evidence" value="ECO:0007669"/>
    <property type="project" value="TreeGrafter"/>
</dbReference>
<dbReference type="InterPro" id="IPR011042">
    <property type="entry name" value="6-blade_b-propeller_TolB-like"/>
</dbReference>
<sequence length="400" mass="45414">MATPFGYSEEFWLETEVVINTSFDKIIAEVNDRRNVVLAQMRDIRNIKSEILKSINQIENIKIAIENVMTENRIYDSKDKTIADLNKKISLLQIDASNADVDYQFVFEARELRRGLANLGAIEKTPKQYITKKHAQSVIPIAANKGRFGRLSVNEELGLIVVNNSSENQIMYFSLEGEGLSYFTIESCPCICAIELINHQEIVLSDLQTARVIRILFNPFGEPDLKILSKTKEKFEFIVSVIYDKYSDLIYALSSTGHCINIFNRNLAPRDKIQLMGYCTFPQSIFVTREEIYILDCGNPCLHIMSKPKYEKSRSLLPMGNGLYLDHPASFSIDKDGNVIVANYIGDHNVIQIYSPAGQFLYSFPGEHDKAIIKPNGVFVTSGYNIIVLSNNMDYPLQIF</sequence>
<evidence type="ECO:0000313" key="1">
    <source>
        <dbReference type="EMBL" id="KAI6653230.1"/>
    </source>
</evidence>
<dbReference type="PANTHER" id="PTHR24104">
    <property type="entry name" value="E3 UBIQUITIN-PROTEIN LIGASE NHLRC1-RELATED"/>
    <property type="match status" value="1"/>
</dbReference>
<proteinExistence type="predicted"/>